<dbReference type="EMBL" id="VCAU01000119">
    <property type="protein sequence ID" value="KAF9884546.1"/>
    <property type="molecule type" value="Genomic_DNA"/>
</dbReference>
<accession>A0AAD4GPK6</accession>
<feature type="transmembrane region" description="Helical" evidence="1">
    <location>
        <begin position="327"/>
        <end position="347"/>
    </location>
</feature>
<evidence type="ECO:0000256" key="1">
    <source>
        <dbReference type="SAM" id="Phobius"/>
    </source>
</evidence>
<organism evidence="2 3">
    <name type="scientific">Aspergillus nanangensis</name>
    <dbReference type="NCBI Taxonomy" id="2582783"/>
    <lineage>
        <taxon>Eukaryota</taxon>
        <taxon>Fungi</taxon>
        <taxon>Dikarya</taxon>
        <taxon>Ascomycota</taxon>
        <taxon>Pezizomycotina</taxon>
        <taxon>Eurotiomycetes</taxon>
        <taxon>Eurotiomycetidae</taxon>
        <taxon>Eurotiales</taxon>
        <taxon>Aspergillaceae</taxon>
        <taxon>Aspergillus</taxon>
        <taxon>Aspergillus subgen. Circumdati</taxon>
    </lineage>
</organism>
<feature type="transmembrane region" description="Helical" evidence="1">
    <location>
        <begin position="379"/>
        <end position="401"/>
    </location>
</feature>
<proteinExistence type="predicted"/>
<keyword evidence="1" id="KW-1133">Transmembrane helix</keyword>
<evidence type="ECO:0000313" key="2">
    <source>
        <dbReference type="EMBL" id="KAF9884546.1"/>
    </source>
</evidence>
<dbReference type="Proteomes" id="UP001194746">
    <property type="component" value="Unassembled WGS sequence"/>
</dbReference>
<dbReference type="AlphaFoldDB" id="A0AAD4GPK6"/>
<reference evidence="2" key="1">
    <citation type="journal article" date="2019" name="Beilstein J. Org. Chem.">
        <title>Nanangenines: drimane sesquiterpenoids as the dominant metabolite cohort of a novel Australian fungus, Aspergillus nanangensis.</title>
        <authorList>
            <person name="Lacey H.J."/>
            <person name="Gilchrist C.L.M."/>
            <person name="Crombie A."/>
            <person name="Kalaitzis J.A."/>
            <person name="Vuong D."/>
            <person name="Rutledge P.J."/>
            <person name="Turner P."/>
            <person name="Pitt J.I."/>
            <person name="Lacey E."/>
            <person name="Chooi Y.H."/>
            <person name="Piggott A.M."/>
        </authorList>
    </citation>
    <scope>NUCLEOTIDE SEQUENCE</scope>
    <source>
        <strain evidence="2">MST-FP2251</strain>
    </source>
</reference>
<keyword evidence="1" id="KW-0812">Transmembrane</keyword>
<keyword evidence="3" id="KW-1185">Reference proteome</keyword>
<gene>
    <name evidence="2" type="ORF">FE257_001491</name>
</gene>
<keyword evidence="1" id="KW-0472">Membrane</keyword>
<evidence type="ECO:0000313" key="3">
    <source>
        <dbReference type="Proteomes" id="UP001194746"/>
    </source>
</evidence>
<protein>
    <submittedName>
        <fullName evidence="2">Uncharacterized protein</fullName>
    </submittedName>
</protein>
<reference evidence="2" key="2">
    <citation type="submission" date="2020-02" db="EMBL/GenBank/DDBJ databases">
        <authorList>
            <person name="Gilchrist C.L.M."/>
            <person name="Chooi Y.-H."/>
        </authorList>
    </citation>
    <scope>NUCLEOTIDE SEQUENCE</scope>
    <source>
        <strain evidence="2">MST-FP2251</strain>
    </source>
</reference>
<feature type="transmembrane region" description="Helical" evidence="1">
    <location>
        <begin position="100"/>
        <end position="123"/>
    </location>
</feature>
<name>A0AAD4GPK6_ASPNN</name>
<feature type="transmembrane region" description="Helical" evidence="1">
    <location>
        <begin position="421"/>
        <end position="443"/>
    </location>
</feature>
<feature type="transmembrane region" description="Helical" evidence="1">
    <location>
        <begin position="246"/>
        <end position="265"/>
    </location>
</feature>
<feature type="transmembrane region" description="Helical" evidence="1">
    <location>
        <begin position="218"/>
        <end position="239"/>
    </location>
</feature>
<comment type="caution">
    <text evidence="2">The sequence shown here is derived from an EMBL/GenBank/DDBJ whole genome shotgun (WGS) entry which is preliminary data.</text>
</comment>
<sequence length="493" mass="55092">MARNCSEPSYVFQDFDHLQGCYQQHGDIVTANNPFARVVNDCLNDYCRDPFPQLGGCGGWSGPTELNFSVTHNASVFMGYSSFNNDATCADVKGDTNPDIAGPGIFIAYMMQLVMIMYLWFFLRLSCSGPWVASYFSKRRSLSQELISPTEKNKSPNPVKAKATQLFHRHSAALKHILVEFQEAQCFFMLASQIAILWSTHHTAAYQSYTLRSLLGNYSIAGLVSSTGILPVVIGLWTLQKMHKCSTWIFALSVLTIIVSEVALFSTRDAPSMTQIMPMEYTHWPASCANMAPPLVYCGISSSRIETRVLIRGGSIFFSQWTNPYCLVVFGLVVILWIHSLVVNTMYDGSQRGSILESIGVARVVSPIQRLSQSTWGAWLRRVMVFVTGLVEVVLIAALVMDMTAFQGLSVIELIDWSEWSFGQIVAITLWLPVVSKYLYWFMFGTRAYSKARIPSPYKIVKQRTDTTHGGYNSVVVQSGRHIKGNQIAEADD</sequence>